<dbReference type="EMBL" id="BFEA01000113">
    <property type="protein sequence ID" value="GBG69341.1"/>
    <property type="molecule type" value="Genomic_DNA"/>
</dbReference>
<evidence type="ECO:0000256" key="1">
    <source>
        <dbReference type="SAM" id="MobiDB-lite"/>
    </source>
</evidence>
<evidence type="ECO:0000313" key="4">
    <source>
        <dbReference type="Proteomes" id="UP000265515"/>
    </source>
</evidence>
<feature type="compositionally biased region" description="Basic and acidic residues" evidence="1">
    <location>
        <begin position="147"/>
        <end position="160"/>
    </location>
</feature>
<keyword evidence="2" id="KW-1133">Transmembrane helix</keyword>
<comment type="caution">
    <text evidence="3">The sequence shown here is derived from an EMBL/GenBank/DDBJ whole genome shotgun (WGS) entry which is preliminary data.</text>
</comment>
<dbReference type="STRING" id="69332.A0A388KH24"/>
<keyword evidence="4" id="KW-1185">Reference proteome</keyword>
<feature type="region of interest" description="Disordered" evidence="1">
    <location>
        <begin position="1"/>
        <end position="38"/>
    </location>
</feature>
<name>A0A388KH24_CHABU</name>
<feature type="region of interest" description="Disordered" evidence="1">
    <location>
        <begin position="273"/>
        <end position="310"/>
    </location>
</feature>
<evidence type="ECO:0000256" key="2">
    <source>
        <dbReference type="SAM" id="Phobius"/>
    </source>
</evidence>
<reference evidence="3 4" key="1">
    <citation type="journal article" date="2018" name="Cell">
        <title>The Chara Genome: Secondary Complexity and Implications for Plant Terrestrialization.</title>
        <authorList>
            <person name="Nishiyama T."/>
            <person name="Sakayama H."/>
            <person name="Vries J.D."/>
            <person name="Buschmann H."/>
            <person name="Saint-Marcoux D."/>
            <person name="Ullrich K.K."/>
            <person name="Haas F.B."/>
            <person name="Vanderstraeten L."/>
            <person name="Becker D."/>
            <person name="Lang D."/>
            <person name="Vosolsobe S."/>
            <person name="Rombauts S."/>
            <person name="Wilhelmsson P.K.I."/>
            <person name="Janitza P."/>
            <person name="Kern R."/>
            <person name="Heyl A."/>
            <person name="Rumpler F."/>
            <person name="Villalobos L.I.A.C."/>
            <person name="Clay J.M."/>
            <person name="Skokan R."/>
            <person name="Toyoda A."/>
            <person name="Suzuki Y."/>
            <person name="Kagoshima H."/>
            <person name="Schijlen E."/>
            <person name="Tajeshwar N."/>
            <person name="Catarino B."/>
            <person name="Hetherington A.J."/>
            <person name="Saltykova A."/>
            <person name="Bonnot C."/>
            <person name="Breuninger H."/>
            <person name="Symeonidi A."/>
            <person name="Radhakrishnan G.V."/>
            <person name="Van Nieuwerburgh F."/>
            <person name="Deforce D."/>
            <person name="Chang C."/>
            <person name="Karol K.G."/>
            <person name="Hedrich R."/>
            <person name="Ulvskov P."/>
            <person name="Glockner G."/>
            <person name="Delwiche C.F."/>
            <person name="Petrasek J."/>
            <person name="Van de Peer Y."/>
            <person name="Friml J."/>
            <person name="Beilby M."/>
            <person name="Dolan L."/>
            <person name="Kohara Y."/>
            <person name="Sugano S."/>
            <person name="Fujiyama A."/>
            <person name="Delaux P.-M."/>
            <person name="Quint M."/>
            <person name="TheiBen G."/>
            <person name="Hagemann M."/>
            <person name="Harholt J."/>
            <person name="Dunand C."/>
            <person name="Zachgo S."/>
            <person name="Langdale J."/>
            <person name="Maumus F."/>
            <person name="Straeten D.V.D."/>
            <person name="Gould S.B."/>
            <person name="Rensing S.A."/>
        </authorList>
    </citation>
    <scope>NUCLEOTIDE SEQUENCE [LARGE SCALE GENOMIC DNA]</scope>
    <source>
        <strain evidence="3 4">S276</strain>
    </source>
</reference>
<dbReference type="InterPro" id="IPR042240">
    <property type="entry name" value="CHASE_sf"/>
</dbReference>
<dbReference type="Proteomes" id="UP000265515">
    <property type="component" value="Unassembled WGS sequence"/>
</dbReference>
<dbReference type="Gene3D" id="3.30.450.350">
    <property type="entry name" value="CHASE domain"/>
    <property type="match status" value="1"/>
</dbReference>
<feature type="compositionally biased region" description="Basic and acidic residues" evidence="1">
    <location>
        <begin position="364"/>
        <end position="373"/>
    </location>
</feature>
<feature type="transmembrane region" description="Helical" evidence="2">
    <location>
        <begin position="573"/>
        <end position="592"/>
    </location>
</feature>
<feature type="compositionally biased region" description="Basic and acidic residues" evidence="1">
    <location>
        <begin position="14"/>
        <end position="38"/>
    </location>
</feature>
<dbReference type="Gramene" id="GBG69341">
    <property type="protein sequence ID" value="GBG69341"/>
    <property type="gene ID" value="CBR_g4038"/>
</dbReference>
<feature type="compositionally biased region" description="Acidic residues" evidence="1">
    <location>
        <begin position="278"/>
        <end position="289"/>
    </location>
</feature>
<feature type="region of interest" description="Disordered" evidence="1">
    <location>
        <begin position="93"/>
        <end position="160"/>
    </location>
</feature>
<proteinExistence type="predicted"/>
<gene>
    <name evidence="3" type="ORF">CBR_g4038</name>
</gene>
<protein>
    <submittedName>
        <fullName evidence="3">Uncharacterized protein</fullName>
    </submittedName>
</protein>
<sequence>MAIFVQQQMEKEEEEKQQKKEADERKKKAEEERAATEEANRIALERKKAKDLKEAKRIWEFEKMLAKQKEAIEEEFERRLESRLKGVMIIEKIVKAKTKQKTPSPANSDSEEEEEALHDERFDKRKRQAGQTSGGQISPAGTPAKIGRQEANEELPPRTMEECDLGEMLRGRGRVRKEGNGFPIHDSALWEVPTIAVPTAAASTAVVSTAAVSTSGFTPAVSAAEVASAARPVTACSSAANAVPTVAVPTAAASTAAASTAAASTAVVSTAAVSTAENESEEVAQDDDREERRRQGGGKGGGREGSRIGRQKIWSCISPCSFHFARENKPEEGRDDEREEGKEEDRDETNGKTTRYGGVSLHVPAEDSLHFGWEEEPEEDGGDDEREEGKEDDGEEDERKDKKIWPRKINSTLHERSGSKTSRRRKGRRDKVGGTRGGTKSMSVMSTVKEDPSSVGSSARLEDVTAGPSLQSLHEDGAQKKNQKVGLSWFSGGWKNPDADVNKGKELATGPCVIEPSRDLECGMFDDSGTCFWAGDDESWPDYYAQGGPIPTGCPRSPYGCWMMLLWNQGLRALFYLLLLLTALALVLYVLIDGTRDARHNRARYVERACMTRTALLEQEFAGQVEKVASVVSFLKTFYVSNTKAGAAVSPLALTENQFLEFTNSSKQQRPWVGKMSFAIIVNGSEREKFESANRTILNPRDYARQEVKDVYAPILYAEAEALPLYTDLYEGNLSTKVRRNVDHKGRTCGVVSNGRSDFPWSEPFRKEFARNVLLERKFLGEDPNKVSLAERTSKSTSVSLLLHADLSLLHIRAGFDQQVPVLPNGSGREGDVWREGDVYVGGLWQKEISEDPCFFSTMMKLEWCDADRRVHRSVIGELNVGKPVNLIFLVRTDERTQHHLSGLVCSLRLAIRLWVPSRDRLHCRAGLSHKGSPKGRHEASISVAHYVFRNTLVGNPTDVQELCELRRCSMILARKKASILAQTVNDRENTVMAEAIAGERACHVHSNGEARCPRNRQRFQFAEGDSRSTLVTVANCI</sequence>
<feature type="region of interest" description="Disordered" evidence="1">
    <location>
        <begin position="327"/>
        <end position="461"/>
    </location>
</feature>
<evidence type="ECO:0000313" key="3">
    <source>
        <dbReference type="EMBL" id="GBG69341.1"/>
    </source>
</evidence>
<keyword evidence="2" id="KW-0472">Membrane</keyword>
<dbReference type="AlphaFoldDB" id="A0A388KH24"/>
<keyword evidence="2" id="KW-0812">Transmembrane</keyword>
<feature type="compositionally biased region" description="Basic and acidic residues" evidence="1">
    <location>
        <begin position="327"/>
        <end position="350"/>
    </location>
</feature>
<feature type="compositionally biased region" description="Acidic residues" evidence="1">
    <location>
        <begin position="374"/>
        <end position="396"/>
    </location>
</feature>
<accession>A0A388KH24</accession>
<organism evidence="3 4">
    <name type="scientific">Chara braunii</name>
    <name type="common">Braun's stonewort</name>
    <dbReference type="NCBI Taxonomy" id="69332"/>
    <lineage>
        <taxon>Eukaryota</taxon>
        <taxon>Viridiplantae</taxon>
        <taxon>Streptophyta</taxon>
        <taxon>Charophyceae</taxon>
        <taxon>Charales</taxon>
        <taxon>Characeae</taxon>
        <taxon>Chara</taxon>
    </lineage>
</organism>